<feature type="domain" description="Secretin/TonB short N-terminal" evidence="15">
    <location>
        <begin position="62"/>
        <end position="112"/>
    </location>
</feature>
<evidence type="ECO:0000256" key="9">
    <source>
        <dbReference type="ARBA" id="ARBA00023136"/>
    </source>
</evidence>
<evidence type="ECO:0000259" key="15">
    <source>
        <dbReference type="SMART" id="SM00965"/>
    </source>
</evidence>
<evidence type="ECO:0000256" key="1">
    <source>
        <dbReference type="ARBA" id="ARBA00004571"/>
    </source>
</evidence>
<evidence type="ECO:0000256" key="8">
    <source>
        <dbReference type="ARBA" id="ARBA00023077"/>
    </source>
</evidence>
<dbReference type="PANTHER" id="PTHR32552">
    <property type="entry name" value="FERRICHROME IRON RECEPTOR-RELATED"/>
    <property type="match status" value="1"/>
</dbReference>
<keyword evidence="3 12" id="KW-0813">Transport</keyword>
<dbReference type="AlphaFoldDB" id="A0A4R2ME59"/>
<evidence type="ECO:0000313" key="16">
    <source>
        <dbReference type="EMBL" id="TCP02967.1"/>
    </source>
</evidence>
<dbReference type="NCBIfam" id="TIGR01783">
    <property type="entry name" value="TonB-siderophor"/>
    <property type="match status" value="1"/>
</dbReference>
<dbReference type="Pfam" id="PF07715">
    <property type="entry name" value="Plug"/>
    <property type="match status" value="1"/>
</dbReference>
<dbReference type="Gene3D" id="2.40.170.20">
    <property type="entry name" value="TonB-dependent receptor, beta-barrel domain"/>
    <property type="match status" value="1"/>
</dbReference>
<dbReference type="PROSITE" id="PS52016">
    <property type="entry name" value="TONB_DEPENDENT_REC_3"/>
    <property type="match status" value="1"/>
</dbReference>
<keyword evidence="10 16" id="KW-0675">Receptor</keyword>
<protein>
    <submittedName>
        <fullName evidence="16">Iron complex outermembrane receptor protein</fullName>
    </submittedName>
</protein>
<gene>
    <name evidence="16" type="ORF">EV684_105133</name>
</gene>
<dbReference type="InterPro" id="IPR039426">
    <property type="entry name" value="TonB-dep_rcpt-like"/>
</dbReference>
<dbReference type="GO" id="GO:0015344">
    <property type="term" value="F:siderophore uptake transmembrane transporter activity"/>
    <property type="evidence" value="ECO:0007669"/>
    <property type="project" value="TreeGrafter"/>
</dbReference>
<evidence type="ECO:0000256" key="7">
    <source>
        <dbReference type="ARBA" id="ARBA00023004"/>
    </source>
</evidence>
<organism evidence="16 17">
    <name type="scientific">Rubrivivax gelatinosus</name>
    <name type="common">Rhodocyclus gelatinosus</name>
    <name type="synonym">Rhodopseudomonas gelatinosa</name>
    <dbReference type="NCBI Taxonomy" id="28068"/>
    <lineage>
        <taxon>Bacteria</taxon>
        <taxon>Pseudomonadati</taxon>
        <taxon>Pseudomonadota</taxon>
        <taxon>Betaproteobacteria</taxon>
        <taxon>Burkholderiales</taxon>
        <taxon>Sphaerotilaceae</taxon>
        <taxon>Rubrivivax</taxon>
    </lineage>
</organism>
<evidence type="ECO:0000313" key="17">
    <source>
        <dbReference type="Proteomes" id="UP000295106"/>
    </source>
</evidence>
<dbReference type="Gene3D" id="3.55.50.30">
    <property type="match status" value="1"/>
</dbReference>
<dbReference type="InterPro" id="IPR012910">
    <property type="entry name" value="Plug_dom"/>
</dbReference>
<feature type="chain" id="PRO_5020671597" evidence="14">
    <location>
        <begin position="31"/>
        <end position="801"/>
    </location>
</feature>
<dbReference type="GO" id="GO:0015891">
    <property type="term" value="P:siderophore transport"/>
    <property type="evidence" value="ECO:0007669"/>
    <property type="project" value="InterPro"/>
</dbReference>
<reference evidence="16 17" key="1">
    <citation type="submission" date="2019-03" db="EMBL/GenBank/DDBJ databases">
        <title>Genomic Encyclopedia of Type Strains, Phase IV (KMG-IV): sequencing the most valuable type-strain genomes for metagenomic binning, comparative biology and taxonomic classification.</title>
        <authorList>
            <person name="Goeker M."/>
        </authorList>
    </citation>
    <scope>NUCLEOTIDE SEQUENCE [LARGE SCALE GENOMIC DNA]</scope>
    <source>
        <strain evidence="16 17">DSM 1709</strain>
    </source>
</reference>
<name>A0A4R2ME59_RUBGE</name>
<dbReference type="Gene3D" id="2.170.130.10">
    <property type="entry name" value="TonB-dependent receptor, plug domain"/>
    <property type="match status" value="1"/>
</dbReference>
<dbReference type="GO" id="GO:0038023">
    <property type="term" value="F:signaling receptor activity"/>
    <property type="evidence" value="ECO:0007669"/>
    <property type="project" value="InterPro"/>
</dbReference>
<keyword evidence="4 12" id="KW-1134">Transmembrane beta strand</keyword>
<comment type="similarity">
    <text evidence="2 12 13">Belongs to the TonB-dependent receptor family.</text>
</comment>
<dbReference type="GO" id="GO:0009279">
    <property type="term" value="C:cell outer membrane"/>
    <property type="evidence" value="ECO:0007669"/>
    <property type="project" value="UniProtKB-SubCell"/>
</dbReference>
<dbReference type="CDD" id="cd01347">
    <property type="entry name" value="ligand_gated_channel"/>
    <property type="match status" value="1"/>
</dbReference>
<dbReference type="InterPro" id="IPR000531">
    <property type="entry name" value="Beta-barrel_TonB"/>
</dbReference>
<evidence type="ECO:0000256" key="12">
    <source>
        <dbReference type="PROSITE-ProRule" id="PRU01360"/>
    </source>
</evidence>
<dbReference type="InterPro" id="IPR037066">
    <property type="entry name" value="Plug_dom_sf"/>
</dbReference>
<evidence type="ECO:0000256" key="13">
    <source>
        <dbReference type="RuleBase" id="RU003357"/>
    </source>
</evidence>
<keyword evidence="11 12" id="KW-0998">Cell outer membrane</keyword>
<comment type="subcellular location">
    <subcellularLocation>
        <location evidence="1 12">Cell outer membrane</location>
        <topology evidence="1 12">Multi-pass membrane protein</topology>
    </subcellularLocation>
</comment>
<dbReference type="InterPro" id="IPR010105">
    <property type="entry name" value="TonB_sidphr_rcpt"/>
</dbReference>
<keyword evidence="14" id="KW-0732">Signal</keyword>
<dbReference type="InterPro" id="IPR036942">
    <property type="entry name" value="Beta-barrel_TonB_sf"/>
</dbReference>
<keyword evidence="9 12" id="KW-0472">Membrane</keyword>
<dbReference type="EMBL" id="SLXD01000005">
    <property type="protein sequence ID" value="TCP02967.1"/>
    <property type="molecule type" value="Genomic_DNA"/>
</dbReference>
<dbReference type="Proteomes" id="UP000295106">
    <property type="component" value="Unassembled WGS sequence"/>
</dbReference>
<dbReference type="Pfam" id="PF07660">
    <property type="entry name" value="STN"/>
    <property type="match status" value="1"/>
</dbReference>
<evidence type="ECO:0000256" key="5">
    <source>
        <dbReference type="ARBA" id="ARBA00022496"/>
    </source>
</evidence>
<dbReference type="InterPro" id="IPR011662">
    <property type="entry name" value="Secretin/TonB_short_N"/>
</dbReference>
<evidence type="ECO:0000256" key="3">
    <source>
        <dbReference type="ARBA" id="ARBA00022448"/>
    </source>
</evidence>
<keyword evidence="8 13" id="KW-0798">TonB box</keyword>
<evidence type="ECO:0000256" key="2">
    <source>
        <dbReference type="ARBA" id="ARBA00009810"/>
    </source>
</evidence>
<dbReference type="RefSeq" id="WP_132646580.1">
    <property type="nucleotide sequence ID" value="NZ_CP181386.1"/>
</dbReference>
<evidence type="ECO:0000256" key="11">
    <source>
        <dbReference type="ARBA" id="ARBA00023237"/>
    </source>
</evidence>
<evidence type="ECO:0000256" key="10">
    <source>
        <dbReference type="ARBA" id="ARBA00023170"/>
    </source>
</evidence>
<keyword evidence="5" id="KW-0406">Ion transport</keyword>
<keyword evidence="6 12" id="KW-0812">Transmembrane</keyword>
<dbReference type="SUPFAM" id="SSF56935">
    <property type="entry name" value="Porins"/>
    <property type="match status" value="1"/>
</dbReference>
<evidence type="ECO:0000256" key="6">
    <source>
        <dbReference type="ARBA" id="ARBA00022692"/>
    </source>
</evidence>
<keyword evidence="7" id="KW-0408">Iron</keyword>
<proteinExistence type="inferred from homology"/>
<evidence type="ECO:0000256" key="4">
    <source>
        <dbReference type="ARBA" id="ARBA00022452"/>
    </source>
</evidence>
<keyword evidence="5" id="KW-0410">Iron transport</keyword>
<dbReference type="OrthoDB" id="8732650at2"/>
<accession>A0A4R2ME59</accession>
<sequence>MRRARFTPAPLALAAAAVVLNLASTLPVQAQTSTTAAAPLTLDLPAQPLGQALNELARRADLQLSFPAEAVAGKTAPAVSGRLTPAQALERLLAGSGLAASVDGQHVVVKPAATARESALPAVKASAGALASELPAPHAGGQVARGARVGALGNLSVMDTPFSTVAYTSELIAQQQARTVAEVLTNDPGTRFTTSAGHAYENFRVRGFDVNAGDLAIEGMYGLAPVGHSPVESLERVELLKGPSALFSGMPPGGGVGGVVNLVPKRAGDDPLTRVSFGLQSESQAELALDLGRRFGEHKQWGLRVNTAYSDGDTTLDEQSKKREFLSAALDYRGEALSATLDAYTSTEKFDGGTPAMYWFATTDIPGAPDPSTNQFRNGWGELESKAVIARAEYTINAQLDAFAGIGRRDHDYAGFINGTHARQIDADGNYTGRMVGQRGYSDSSSAEAGLRGRLDTAGIRHELVLHATRLKQEDGSAVNMSTFTSNIYDPVTPVMVAVPGSASKTGETTLDSLALVDTLSFLDDRLRLTLGARHQGVETKSFSTAGAVTAHYDESALTPAVAVVVKPWGQDVSLYANYVQGLSKGDTVTDTAATNYQQVFEPYKTEQMEFGLKWTNGTFTNSLSVFEITKPTMMATGDSAAPTYSDDAEKRVRGIEWSSFGALTPQLRVLGGASYNQGILTQTAYGQYDGNTAVGAPRWLGNLGAEWDTPWVPGLTLSARTTVTTGQFLDAANTQRIPGWSQVDVGARYATELMGRATQWRLGVTNLFDRHYYSGSFSDSTPIATLGPARSVAASVTVDF</sequence>
<dbReference type="PANTHER" id="PTHR32552:SF82">
    <property type="entry name" value="FCUA PROTEIN"/>
    <property type="match status" value="1"/>
</dbReference>
<dbReference type="SMART" id="SM00965">
    <property type="entry name" value="STN"/>
    <property type="match status" value="1"/>
</dbReference>
<comment type="caution">
    <text evidence="16">The sequence shown here is derived from an EMBL/GenBank/DDBJ whole genome shotgun (WGS) entry which is preliminary data.</text>
</comment>
<evidence type="ECO:0000256" key="14">
    <source>
        <dbReference type="SAM" id="SignalP"/>
    </source>
</evidence>
<dbReference type="Pfam" id="PF00593">
    <property type="entry name" value="TonB_dep_Rec_b-barrel"/>
    <property type="match status" value="1"/>
</dbReference>
<feature type="signal peptide" evidence="14">
    <location>
        <begin position="1"/>
        <end position="30"/>
    </location>
</feature>
<dbReference type="GeneID" id="99684600"/>